<accession>A0ABT2HVL7</accession>
<organism evidence="10 11">
    <name type="scientific">Pseudoclavibacter albus</name>
    <dbReference type="NCBI Taxonomy" id="272241"/>
    <lineage>
        <taxon>Bacteria</taxon>
        <taxon>Bacillati</taxon>
        <taxon>Actinomycetota</taxon>
        <taxon>Actinomycetes</taxon>
        <taxon>Micrococcales</taxon>
        <taxon>Microbacteriaceae</taxon>
        <taxon>Pseudoclavibacter</taxon>
    </lineage>
</organism>
<evidence type="ECO:0000256" key="8">
    <source>
        <dbReference type="HAMAP-Rule" id="MF_00972"/>
    </source>
</evidence>
<comment type="subunit">
    <text evidence="2 8">Homodimer.</text>
</comment>
<evidence type="ECO:0000259" key="9">
    <source>
        <dbReference type="PROSITE" id="PS51747"/>
    </source>
</evidence>
<dbReference type="EMBL" id="JALXSQ010000008">
    <property type="protein sequence ID" value="MCT2042363.1"/>
    <property type="molecule type" value="Genomic_DNA"/>
</dbReference>
<dbReference type="Proteomes" id="UP001525379">
    <property type="component" value="Unassembled WGS sequence"/>
</dbReference>
<dbReference type="PROSITE" id="PS00903">
    <property type="entry name" value="CYT_DCMP_DEAMINASES_1"/>
    <property type="match status" value="1"/>
</dbReference>
<comment type="catalytic activity">
    <reaction evidence="7 8">
        <text>adenosine(34) in tRNA + H2O + H(+) = inosine(34) in tRNA + NH4(+)</text>
        <dbReference type="Rhea" id="RHEA:43168"/>
        <dbReference type="Rhea" id="RHEA-COMP:10373"/>
        <dbReference type="Rhea" id="RHEA-COMP:10374"/>
        <dbReference type="ChEBI" id="CHEBI:15377"/>
        <dbReference type="ChEBI" id="CHEBI:15378"/>
        <dbReference type="ChEBI" id="CHEBI:28938"/>
        <dbReference type="ChEBI" id="CHEBI:74411"/>
        <dbReference type="ChEBI" id="CHEBI:82852"/>
        <dbReference type="EC" id="3.5.4.33"/>
    </reaction>
</comment>
<dbReference type="Gene3D" id="3.40.140.10">
    <property type="entry name" value="Cytidine Deaminase, domain 2"/>
    <property type="match status" value="1"/>
</dbReference>
<dbReference type="InterPro" id="IPR002125">
    <property type="entry name" value="CMP_dCMP_dom"/>
</dbReference>
<evidence type="ECO:0000313" key="11">
    <source>
        <dbReference type="Proteomes" id="UP001525379"/>
    </source>
</evidence>
<evidence type="ECO:0000256" key="5">
    <source>
        <dbReference type="ARBA" id="ARBA00022801"/>
    </source>
</evidence>
<evidence type="ECO:0000256" key="3">
    <source>
        <dbReference type="ARBA" id="ARBA00022694"/>
    </source>
</evidence>
<dbReference type="CDD" id="cd01285">
    <property type="entry name" value="nucleoside_deaminase"/>
    <property type="match status" value="1"/>
</dbReference>
<keyword evidence="6 8" id="KW-0862">Zinc</keyword>
<keyword evidence="11" id="KW-1185">Reference proteome</keyword>
<comment type="caution">
    <text evidence="10">The sequence shown here is derived from an EMBL/GenBank/DDBJ whole genome shotgun (WGS) entry which is preliminary data.</text>
</comment>
<evidence type="ECO:0000313" key="10">
    <source>
        <dbReference type="EMBL" id="MCT2042363.1"/>
    </source>
</evidence>
<gene>
    <name evidence="8" type="primary">tadA</name>
    <name evidence="10" type="ORF">M3D15_03285</name>
</gene>
<dbReference type="PROSITE" id="PS51747">
    <property type="entry name" value="CYT_DCMP_DEAMINASES_2"/>
    <property type="match status" value="1"/>
</dbReference>
<protein>
    <recommendedName>
        <fullName evidence="8">tRNA-specific adenosine deaminase</fullName>
        <ecNumber evidence="8">3.5.4.33</ecNumber>
    </recommendedName>
</protein>
<dbReference type="EC" id="3.5.4.33" evidence="8"/>
<comment type="function">
    <text evidence="8">Catalyzes the deamination of adenosine to inosine at the wobble position 34 of tRNA(Arg2).</text>
</comment>
<feature type="binding site" evidence="8">
    <location>
        <position position="84"/>
    </location>
    <ligand>
        <name>Zn(2+)</name>
        <dbReference type="ChEBI" id="CHEBI:29105"/>
        <note>catalytic</note>
    </ligand>
</feature>
<dbReference type="SUPFAM" id="SSF53927">
    <property type="entry name" value="Cytidine deaminase-like"/>
    <property type="match status" value="1"/>
</dbReference>
<feature type="binding site" evidence="8">
    <location>
        <position position="81"/>
    </location>
    <ligand>
        <name>Zn(2+)</name>
        <dbReference type="ChEBI" id="CHEBI:29105"/>
        <note>catalytic</note>
    </ligand>
</feature>
<evidence type="ECO:0000256" key="4">
    <source>
        <dbReference type="ARBA" id="ARBA00022723"/>
    </source>
</evidence>
<feature type="binding site" evidence="8">
    <location>
        <position position="51"/>
    </location>
    <ligand>
        <name>Zn(2+)</name>
        <dbReference type="ChEBI" id="CHEBI:29105"/>
        <note>catalytic</note>
    </ligand>
</feature>
<name>A0ABT2HVL7_9MICO</name>
<dbReference type="InterPro" id="IPR016192">
    <property type="entry name" value="APOBEC/CMP_deaminase_Zn-bd"/>
</dbReference>
<evidence type="ECO:0000256" key="6">
    <source>
        <dbReference type="ARBA" id="ARBA00022833"/>
    </source>
</evidence>
<dbReference type="InterPro" id="IPR016193">
    <property type="entry name" value="Cytidine_deaminase-like"/>
</dbReference>
<keyword evidence="4 8" id="KW-0479">Metal-binding</keyword>
<comment type="similarity">
    <text evidence="1">Belongs to the cytidine and deoxycytidylate deaminase family. ADAT2 subfamily.</text>
</comment>
<dbReference type="InterPro" id="IPR028883">
    <property type="entry name" value="tRNA_aden_deaminase"/>
</dbReference>
<keyword evidence="5 8" id="KW-0378">Hydrolase</keyword>
<dbReference type="Pfam" id="PF00383">
    <property type="entry name" value="dCMP_cyt_deam_1"/>
    <property type="match status" value="1"/>
</dbReference>
<proteinExistence type="inferred from homology"/>
<reference evidence="10 11" key="1">
    <citation type="submission" date="2022-04" db="EMBL/GenBank/DDBJ databases">
        <title>Human microbiome associated bacterial genomes.</title>
        <authorList>
            <person name="Sandstrom S."/>
            <person name="Salamzade R."/>
            <person name="Kalan L.R."/>
        </authorList>
    </citation>
    <scope>NUCLEOTIDE SEQUENCE [LARGE SCALE GENOMIC DNA]</scope>
    <source>
        <strain evidence="11">p3-SID1799</strain>
    </source>
</reference>
<comment type="cofactor">
    <cofactor evidence="8">
        <name>Zn(2+)</name>
        <dbReference type="ChEBI" id="CHEBI:29105"/>
    </cofactor>
    <text evidence="8">Binds 1 zinc ion per subunit.</text>
</comment>
<keyword evidence="3 8" id="KW-0819">tRNA processing</keyword>
<feature type="active site" description="Proton donor" evidence="8">
    <location>
        <position position="53"/>
    </location>
</feature>
<feature type="domain" description="CMP/dCMP-type deaminase" evidence="9">
    <location>
        <begin position="1"/>
        <end position="122"/>
    </location>
</feature>
<dbReference type="PANTHER" id="PTHR11079:SF202">
    <property type="entry name" value="TRNA-SPECIFIC ADENOSINE DEAMINASE"/>
    <property type="match status" value="1"/>
</dbReference>
<dbReference type="PANTHER" id="PTHR11079">
    <property type="entry name" value="CYTOSINE DEAMINASE FAMILY MEMBER"/>
    <property type="match status" value="1"/>
</dbReference>
<evidence type="ECO:0000256" key="2">
    <source>
        <dbReference type="ARBA" id="ARBA00011738"/>
    </source>
</evidence>
<dbReference type="HAMAP" id="MF_00972">
    <property type="entry name" value="tRNA_aden_deaminase"/>
    <property type="match status" value="1"/>
</dbReference>
<evidence type="ECO:0000256" key="7">
    <source>
        <dbReference type="ARBA" id="ARBA00048045"/>
    </source>
</evidence>
<evidence type="ECO:0000256" key="1">
    <source>
        <dbReference type="ARBA" id="ARBA00010669"/>
    </source>
</evidence>
<sequence>MRAHMREALSEGIRAASWGDVPIGAVVVDEHGTIIGRGRNERELRKDPSAHAEVVALREAAAHRGSWRLEGCTLVVTLEPCAMCAGTLLAARVDAVVFGAWDDKAGAVGSVYDLVRDGYLPQRAGVVGGVLAEECAEPIRAFFRDNDAANS</sequence>